<dbReference type="SUPFAM" id="SSF48498">
    <property type="entry name" value="Tetracyclin repressor-like, C-terminal domain"/>
    <property type="match status" value="1"/>
</dbReference>
<evidence type="ECO:0000313" key="5">
    <source>
        <dbReference type="Proteomes" id="UP000534186"/>
    </source>
</evidence>
<proteinExistence type="predicted"/>
<reference evidence="4 5" key="1">
    <citation type="submission" date="2020-07" db="EMBL/GenBank/DDBJ databases">
        <title>Genomic Encyclopedia of Type Strains, Phase IV (KMG-V): Genome sequencing to study the core and pangenomes of soil and plant-associated prokaryotes.</title>
        <authorList>
            <person name="Whitman W."/>
        </authorList>
    </citation>
    <scope>NUCLEOTIDE SEQUENCE [LARGE SCALE GENOMIC DNA]</scope>
    <source>
        <strain evidence="4 5">M8UP30</strain>
    </source>
</reference>
<evidence type="ECO:0000256" key="2">
    <source>
        <dbReference type="ARBA" id="ARBA00023163"/>
    </source>
</evidence>
<protein>
    <recommendedName>
        <fullName evidence="3">HTH-type transcriptional regulator MT1864/Rv1816-like C-terminal domain-containing protein</fullName>
    </recommendedName>
</protein>
<sequence>MEKARKRVKRGNTVESVAAAYLEFAASSPALYEVMFSLSLSVPFDDAATPPELRFAFSQLLELFPGQSSKSEVISELFWASLHGIAELTRTKRFPRSRQKERVRALVEIFTFPR</sequence>
<evidence type="ECO:0000313" key="4">
    <source>
        <dbReference type="EMBL" id="NYF49639.1"/>
    </source>
</evidence>
<keyword evidence="2" id="KW-0804">Transcription</keyword>
<feature type="domain" description="HTH-type transcriptional regulator MT1864/Rv1816-like C-terminal" evidence="3">
    <location>
        <begin position="15"/>
        <end position="103"/>
    </location>
</feature>
<comment type="caution">
    <text evidence="4">The sequence shown here is derived from an EMBL/GenBank/DDBJ whole genome shotgun (WGS) entry which is preliminary data.</text>
</comment>
<dbReference type="Gene3D" id="1.10.357.10">
    <property type="entry name" value="Tetracycline Repressor, domain 2"/>
    <property type="match status" value="1"/>
</dbReference>
<keyword evidence="1" id="KW-0805">Transcription regulation</keyword>
<dbReference type="Pfam" id="PF13305">
    <property type="entry name" value="TetR_C_33"/>
    <property type="match status" value="1"/>
</dbReference>
<name>A0A7Y9NHY3_9BACT</name>
<dbReference type="InterPro" id="IPR036271">
    <property type="entry name" value="Tet_transcr_reg_TetR-rel_C_sf"/>
</dbReference>
<gene>
    <name evidence="4" type="ORF">HDF12_000004</name>
</gene>
<evidence type="ECO:0000259" key="3">
    <source>
        <dbReference type="Pfam" id="PF13305"/>
    </source>
</evidence>
<accession>A0A7Y9NHY3</accession>
<dbReference type="InterPro" id="IPR025996">
    <property type="entry name" value="MT1864/Rv1816-like_C"/>
</dbReference>
<evidence type="ECO:0000256" key="1">
    <source>
        <dbReference type="ARBA" id="ARBA00023015"/>
    </source>
</evidence>
<organism evidence="4 5">
    <name type="scientific">Tunturiibacter lichenicola</name>
    <dbReference type="NCBI Taxonomy" id="2051959"/>
    <lineage>
        <taxon>Bacteria</taxon>
        <taxon>Pseudomonadati</taxon>
        <taxon>Acidobacteriota</taxon>
        <taxon>Terriglobia</taxon>
        <taxon>Terriglobales</taxon>
        <taxon>Acidobacteriaceae</taxon>
        <taxon>Tunturiibacter</taxon>
    </lineage>
</organism>
<dbReference type="EMBL" id="JACCCV010000001">
    <property type="protein sequence ID" value="NYF49639.1"/>
    <property type="molecule type" value="Genomic_DNA"/>
</dbReference>
<dbReference type="Proteomes" id="UP000534186">
    <property type="component" value="Unassembled WGS sequence"/>
</dbReference>
<dbReference type="AlphaFoldDB" id="A0A7Y9NHY3"/>